<reference evidence="1" key="1">
    <citation type="submission" date="2021-02" db="EMBL/GenBank/DDBJ databases">
        <authorList>
            <person name="Syme A R."/>
            <person name="Syme A R."/>
            <person name="Moolhuijzen P."/>
        </authorList>
    </citation>
    <scope>NUCLEOTIDE SEQUENCE</scope>
    <source>
        <strain evidence="1">W1-1</strain>
    </source>
</reference>
<gene>
    <name evidence="1" type="ORF">PTTW11_03190</name>
</gene>
<dbReference type="SUPFAM" id="SSF69848">
    <property type="entry name" value="LCCL domain"/>
    <property type="match status" value="1"/>
</dbReference>
<dbReference type="Gene3D" id="2.170.130.20">
    <property type="entry name" value="LCCL-like domain"/>
    <property type="match status" value="1"/>
</dbReference>
<accession>A0A6S6VGB2</accession>
<organism evidence="1 2">
    <name type="scientific">Pyrenophora teres f. teres</name>
    <dbReference type="NCBI Taxonomy" id="97479"/>
    <lineage>
        <taxon>Eukaryota</taxon>
        <taxon>Fungi</taxon>
        <taxon>Dikarya</taxon>
        <taxon>Ascomycota</taxon>
        <taxon>Pezizomycotina</taxon>
        <taxon>Dothideomycetes</taxon>
        <taxon>Pleosporomycetidae</taxon>
        <taxon>Pleosporales</taxon>
        <taxon>Pleosporineae</taxon>
        <taxon>Pleosporaceae</taxon>
        <taxon>Pyrenophora</taxon>
    </lineage>
</organism>
<proteinExistence type="predicted"/>
<dbReference type="EMBL" id="HG992979">
    <property type="protein sequence ID" value="CAE7021053.1"/>
    <property type="molecule type" value="Genomic_DNA"/>
</dbReference>
<name>A0A6S6VGB2_9PLEO</name>
<sequence>MYAGEENSTLTVRIPRYYFTCGEEVNEDNHSLEGICRRRQLWGTEIFTDDSDVVTAAVHSGWLKCKFGEFNSDLRKVCDNGPKHSNGAGAPLTLVERPSKPVKVFNSYGAHITILILPPLESYASINQNHVTSREWKKKHDGMSYTIHSIEFVDESLSNRFIERNRASRKNRKALEEAARREAAAGLLMFSQGGLGNVSVGA</sequence>
<dbReference type="InterPro" id="IPR036609">
    <property type="entry name" value="LCCL_sf"/>
</dbReference>
<evidence type="ECO:0000313" key="1">
    <source>
        <dbReference type="EMBL" id="CAE7021053.1"/>
    </source>
</evidence>
<protein>
    <submittedName>
        <fullName evidence="1">Rxt3-domain-containing protein</fullName>
    </submittedName>
</protein>
<evidence type="ECO:0000313" key="2">
    <source>
        <dbReference type="Proteomes" id="UP000472372"/>
    </source>
</evidence>
<dbReference type="Proteomes" id="UP000472372">
    <property type="component" value="Chromosome 3"/>
</dbReference>
<dbReference type="AlphaFoldDB" id="A0A6S6VGB2"/>
<dbReference type="InterPro" id="IPR013951">
    <property type="entry name" value="Rxt3"/>
</dbReference>
<dbReference type="Pfam" id="PF08642">
    <property type="entry name" value="Rxt3"/>
    <property type="match status" value="1"/>
</dbReference>